<accession>A0ABD3PBW9</accession>
<proteinExistence type="predicted"/>
<name>A0ABD3PBW9_9STRA</name>
<reference evidence="1 2" key="1">
    <citation type="journal article" date="2020" name="G3 (Bethesda)">
        <title>Improved Reference Genome for Cyclotella cryptica CCMP332, a Model for Cell Wall Morphogenesis, Salinity Adaptation, and Lipid Production in Diatoms (Bacillariophyta).</title>
        <authorList>
            <person name="Roberts W.R."/>
            <person name="Downey K.M."/>
            <person name="Ruck E.C."/>
            <person name="Traller J.C."/>
            <person name="Alverson A.J."/>
        </authorList>
    </citation>
    <scope>NUCLEOTIDE SEQUENCE [LARGE SCALE GENOMIC DNA]</scope>
    <source>
        <strain evidence="1 2">CCMP332</strain>
    </source>
</reference>
<organism evidence="1 2">
    <name type="scientific">Cyclotella cryptica</name>
    <dbReference type="NCBI Taxonomy" id="29204"/>
    <lineage>
        <taxon>Eukaryota</taxon>
        <taxon>Sar</taxon>
        <taxon>Stramenopiles</taxon>
        <taxon>Ochrophyta</taxon>
        <taxon>Bacillariophyta</taxon>
        <taxon>Coscinodiscophyceae</taxon>
        <taxon>Thalassiosirophycidae</taxon>
        <taxon>Stephanodiscales</taxon>
        <taxon>Stephanodiscaceae</taxon>
        <taxon>Cyclotella</taxon>
    </lineage>
</organism>
<evidence type="ECO:0000313" key="1">
    <source>
        <dbReference type="EMBL" id="KAL3785249.1"/>
    </source>
</evidence>
<sequence>MEDEFRIGGSKGHIEESVTDPLFITLYNAFRWKMIPNCTGRYTCRDHKAVSHLNPSQLLRACGAEEDTIESLLEYSVEFDEEKRKDPILVIPFACDQSTGLISYVKRDGGGHAASFVHTLNSESGFQRKLCALGVVLSDKHRVSNKTN</sequence>
<comment type="caution">
    <text evidence="1">The sequence shown here is derived from an EMBL/GenBank/DDBJ whole genome shotgun (WGS) entry which is preliminary data.</text>
</comment>
<keyword evidence="2" id="KW-1185">Reference proteome</keyword>
<protein>
    <submittedName>
        <fullName evidence="1">Uncharacterized protein</fullName>
    </submittedName>
</protein>
<dbReference type="AlphaFoldDB" id="A0ABD3PBW9"/>
<dbReference type="EMBL" id="JABMIG020000218">
    <property type="protein sequence ID" value="KAL3785249.1"/>
    <property type="molecule type" value="Genomic_DNA"/>
</dbReference>
<gene>
    <name evidence="1" type="ORF">HJC23_002704</name>
</gene>
<evidence type="ECO:0000313" key="2">
    <source>
        <dbReference type="Proteomes" id="UP001516023"/>
    </source>
</evidence>
<dbReference type="Proteomes" id="UP001516023">
    <property type="component" value="Unassembled WGS sequence"/>
</dbReference>